<feature type="compositionally biased region" description="Basic and acidic residues" evidence="1">
    <location>
        <begin position="123"/>
        <end position="132"/>
    </location>
</feature>
<dbReference type="GeneID" id="43599900"/>
<dbReference type="RefSeq" id="XP_031867943.1">
    <property type="nucleotide sequence ID" value="XM_032015674.1"/>
</dbReference>
<feature type="compositionally biased region" description="Basic and acidic residues" evidence="1">
    <location>
        <begin position="77"/>
        <end position="96"/>
    </location>
</feature>
<proteinExistence type="predicted"/>
<keyword evidence="3" id="KW-1185">Reference proteome</keyword>
<feature type="compositionally biased region" description="Basic and acidic residues" evidence="1">
    <location>
        <begin position="143"/>
        <end position="161"/>
    </location>
</feature>
<protein>
    <submittedName>
        <fullName evidence="2">Uncharacterized protein</fullName>
    </submittedName>
</protein>
<organism evidence="2 3">
    <name type="scientific">Venustampulla echinocandica</name>
    <dbReference type="NCBI Taxonomy" id="2656787"/>
    <lineage>
        <taxon>Eukaryota</taxon>
        <taxon>Fungi</taxon>
        <taxon>Dikarya</taxon>
        <taxon>Ascomycota</taxon>
        <taxon>Pezizomycotina</taxon>
        <taxon>Leotiomycetes</taxon>
        <taxon>Helotiales</taxon>
        <taxon>Pleuroascaceae</taxon>
        <taxon>Venustampulla</taxon>
    </lineage>
</organism>
<feature type="region of interest" description="Disordered" evidence="1">
    <location>
        <begin position="69"/>
        <end position="168"/>
    </location>
</feature>
<dbReference type="EMBL" id="NPIC01000006">
    <property type="protein sequence ID" value="RDL35120.1"/>
    <property type="molecule type" value="Genomic_DNA"/>
</dbReference>
<gene>
    <name evidence="2" type="ORF">BP5553_07051</name>
</gene>
<dbReference type="Proteomes" id="UP000254866">
    <property type="component" value="Unassembled WGS sequence"/>
</dbReference>
<comment type="caution">
    <text evidence="2">The sequence shown here is derived from an EMBL/GenBank/DDBJ whole genome shotgun (WGS) entry which is preliminary data.</text>
</comment>
<sequence length="205" mass="21891">MRPGSCPGGLRGWALAWSSLEEGPATGPLGNGAYWQQWQPATPSPDGPWGLGVAALVLVLVLEVVATAKSKSSRSHLSREGGREEGDGMKGLNEGDDRMDDDERSSPGHHIPWPPRQPAANGDRLDSRETKTTRTPGSSPLAHEGEGEGEGGRRRSQKQRDPAAWAMGFDHDMMLRPPRHRFALQATCVSHAGEAADTDADASEG</sequence>
<dbReference type="AlphaFoldDB" id="A0A370TIF1"/>
<reference evidence="2 3" key="1">
    <citation type="journal article" date="2018" name="IMA Fungus">
        <title>IMA Genome-F 9: Draft genome sequence of Annulohypoxylon stygium, Aspergillus mulundensis, Berkeleyomyces basicola (syn. Thielaviopsis basicola), Ceratocystis smalleyi, two Cercospora beticola strains, Coleophoma cylindrospora, Fusarium fracticaudum, Phialophora cf. hyalina, and Morchella septimelata.</title>
        <authorList>
            <person name="Wingfield B.D."/>
            <person name="Bills G.F."/>
            <person name="Dong Y."/>
            <person name="Huang W."/>
            <person name="Nel W.J."/>
            <person name="Swalarsk-Parry B.S."/>
            <person name="Vaghefi N."/>
            <person name="Wilken P.M."/>
            <person name="An Z."/>
            <person name="de Beer Z.W."/>
            <person name="De Vos L."/>
            <person name="Chen L."/>
            <person name="Duong T.A."/>
            <person name="Gao Y."/>
            <person name="Hammerbacher A."/>
            <person name="Kikkert J.R."/>
            <person name="Li Y."/>
            <person name="Li H."/>
            <person name="Li K."/>
            <person name="Li Q."/>
            <person name="Liu X."/>
            <person name="Ma X."/>
            <person name="Naidoo K."/>
            <person name="Pethybridge S.J."/>
            <person name="Sun J."/>
            <person name="Steenkamp E.T."/>
            <person name="van der Nest M.A."/>
            <person name="van Wyk S."/>
            <person name="Wingfield M.J."/>
            <person name="Xiong C."/>
            <person name="Yue Q."/>
            <person name="Zhang X."/>
        </authorList>
    </citation>
    <scope>NUCLEOTIDE SEQUENCE [LARGE SCALE GENOMIC DNA]</scope>
    <source>
        <strain evidence="2 3">BP 5553</strain>
    </source>
</reference>
<evidence type="ECO:0000313" key="3">
    <source>
        <dbReference type="Proteomes" id="UP000254866"/>
    </source>
</evidence>
<accession>A0A370TIF1</accession>
<evidence type="ECO:0000313" key="2">
    <source>
        <dbReference type="EMBL" id="RDL35120.1"/>
    </source>
</evidence>
<evidence type="ECO:0000256" key="1">
    <source>
        <dbReference type="SAM" id="MobiDB-lite"/>
    </source>
</evidence>
<name>A0A370TIF1_9HELO</name>